<reference evidence="8 9" key="1">
    <citation type="journal article" date="2015" name="Int. Biodeterior. Biodegradation">
        <title>Physiological and genetic screening methods for the isolation of methyl tert-butyl ether-degrading bacteria for bioremediation purposes.</title>
        <authorList>
            <person name="Guisado I.M."/>
            <person name="Purswani J."/>
            <person name="Gonzalez Lopez J."/>
            <person name="Pozo C."/>
        </authorList>
    </citation>
    <scope>NUCLEOTIDE SEQUENCE [LARGE SCALE GENOMIC DNA]</scope>
    <source>
        <strain evidence="8 9">SH7</strain>
    </source>
</reference>
<protein>
    <recommendedName>
        <fullName evidence="1">DNA (cytosine-5-)-methyltransferase</fullName>
        <ecNumber evidence="1">2.1.1.37</ecNumber>
    </recommendedName>
</protein>
<comment type="similarity">
    <text evidence="6 7">Belongs to the class I-like SAM-binding methyltransferase superfamily. C5-methyltransferase family.</text>
</comment>
<accession>A0A0W1AP92</accession>
<dbReference type="InterPro" id="IPR029063">
    <property type="entry name" value="SAM-dependent_MTases_sf"/>
</dbReference>
<evidence type="ECO:0000313" key="9">
    <source>
        <dbReference type="Proteomes" id="UP000054709"/>
    </source>
</evidence>
<proteinExistence type="inferred from homology"/>
<evidence type="ECO:0000256" key="6">
    <source>
        <dbReference type="PROSITE-ProRule" id="PRU01016"/>
    </source>
</evidence>
<evidence type="ECO:0000256" key="1">
    <source>
        <dbReference type="ARBA" id="ARBA00011975"/>
    </source>
</evidence>
<dbReference type="RefSeq" id="WP_060626947.1">
    <property type="nucleotide sequence ID" value="NZ_LCZJ02000098.1"/>
</dbReference>
<keyword evidence="2 6" id="KW-0489">Methyltransferase</keyword>
<organism evidence="8 9">
    <name type="scientific">Paenibacillus etheri</name>
    <dbReference type="NCBI Taxonomy" id="1306852"/>
    <lineage>
        <taxon>Bacteria</taxon>
        <taxon>Bacillati</taxon>
        <taxon>Bacillota</taxon>
        <taxon>Bacilli</taxon>
        <taxon>Bacillales</taxon>
        <taxon>Paenibacillaceae</taxon>
        <taxon>Paenibacillus</taxon>
    </lineage>
</organism>
<dbReference type="EMBL" id="LCZJ02000098">
    <property type="protein sequence ID" value="KTD83153.1"/>
    <property type="molecule type" value="Genomic_DNA"/>
</dbReference>
<gene>
    <name evidence="8" type="ORF">UQ64_03220</name>
</gene>
<keyword evidence="4 6" id="KW-0949">S-adenosyl-L-methionine</keyword>
<evidence type="ECO:0000313" key="8">
    <source>
        <dbReference type="EMBL" id="KTD83153.1"/>
    </source>
</evidence>
<dbReference type="OrthoDB" id="9813719at2"/>
<name>A0A0W1AP92_9BACL</name>
<dbReference type="PROSITE" id="PS51679">
    <property type="entry name" value="SAM_MT_C5"/>
    <property type="match status" value="1"/>
</dbReference>
<dbReference type="Pfam" id="PF00145">
    <property type="entry name" value="DNA_methylase"/>
    <property type="match status" value="1"/>
</dbReference>
<dbReference type="Gene3D" id="3.40.50.150">
    <property type="entry name" value="Vaccinia Virus protein VP39"/>
    <property type="match status" value="1"/>
</dbReference>
<dbReference type="Proteomes" id="UP000054709">
    <property type="component" value="Unassembled WGS sequence"/>
</dbReference>
<dbReference type="GO" id="GO:0009307">
    <property type="term" value="P:DNA restriction-modification system"/>
    <property type="evidence" value="ECO:0007669"/>
    <property type="project" value="UniProtKB-KW"/>
</dbReference>
<dbReference type="AlphaFoldDB" id="A0A0W1AP92"/>
<evidence type="ECO:0000256" key="2">
    <source>
        <dbReference type="ARBA" id="ARBA00022603"/>
    </source>
</evidence>
<sequence length="383" mass="43589">MNKAPTIFSFFSGAGFLDLGFEKSGFNVAFVNEYHLPFMETYQYSRNHMGMSQPEYGYHLGDITEFERNPKSELLSKLINQTKSEDRLVGFIGGPPCPDFSVGGKNKGHEGENGKLSATYIDLICKQSPDFFLFENVKGLWRTKKHRAFYELMKDKLHSHDYVTTERLINSIEYGAPQLRERIILIGFKKSLLNKLGIELEAGQTLTDVFPWEDHLKYHIEEINAMPWPGMEPFAENGKRERPAGISEELTVDFWFEKNDVGNHPNAHQHFTPQAGLARFLTIPEGDDLKKSYKRLHRWRPSPTVAYGNNEVHLHPYKARRLSVAEALALQSLPKEFQLPQNITLSNAFKTVGNGVPYEASKGIAVTILDFLKVGEYGEANRS</sequence>
<evidence type="ECO:0000256" key="4">
    <source>
        <dbReference type="ARBA" id="ARBA00022691"/>
    </source>
</evidence>
<dbReference type="GO" id="GO:0003677">
    <property type="term" value="F:DNA binding"/>
    <property type="evidence" value="ECO:0007669"/>
    <property type="project" value="TreeGrafter"/>
</dbReference>
<dbReference type="EC" id="2.1.1.37" evidence="1"/>
<dbReference type="PRINTS" id="PR00105">
    <property type="entry name" value="C5METTRFRASE"/>
</dbReference>
<dbReference type="PANTHER" id="PTHR10629:SF52">
    <property type="entry name" value="DNA (CYTOSINE-5)-METHYLTRANSFERASE 1"/>
    <property type="match status" value="1"/>
</dbReference>
<dbReference type="REBASE" id="141289">
    <property type="entry name" value="M1.PetSH7ORF3220P"/>
</dbReference>
<dbReference type="InterPro" id="IPR050390">
    <property type="entry name" value="C5-Methyltransferase"/>
</dbReference>
<dbReference type="InterPro" id="IPR001525">
    <property type="entry name" value="C5_MeTfrase"/>
</dbReference>
<dbReference type="GO" id="GO:0003886">
    <property type="term" value="F:DNA (cytosine-5-)-methyltransferase activity"/>
    <property type="evidence" value="ECO:0007669"/>
    <property type="project" value="UniProtKB-EC"/>
</dbReference>
<keyword evidence="5" id="KW-0680">Restriction system</keyword>
<dbReference type="GO" id="GO:0044027">
    <property type="term" value="P:negative regulation of gene expression via chromosomal CpG island methylation"/>
    <property type="evidence" value="ECO:0007669"/>
    <property type="project" value="TreeGrafter"/>
</dbReference>
<dbReference type="SUPFAM" id="SSF53335">
    <property type="entry name" value="S-adenosyl-L-methionine-dependent methyltransferases"/>
    <property type="match status" value="1"/>
</dbReference>
<dbReference type="GO" id="GO:0032259">
    <property type="term" value="P:methylation"/>
    <property type="evidence" value="ECO:0007669"/>
    <property type="project" value="UniProtKB-KW"/>
</dbReference>
<feature type="active site" evidence="6">
    <location>
        <position position="97"/>
    </location>
</feature>
<keyword evidence="3 6" id="KW-0808">Transferase</keyword>
<comment type="caution">
    <text evidence="8">The sequence shown here is derived from an EMBL/GenBank/DDBJ whole genome shotgun (WGS) entry which is preliminary data.</text>
</comment>
<evidence type="ECO:0000256" key="3">
    <source>
        <dbReference type="ARBA" id="ARBA00022679"/>
    </source>
</evidence>
<dbReference type="NCBIfam" id="TIGR00675">
    <property type="entry name" value="dcm"/>
    <property type="match status" value="1"/>
</dbReference>
<dbReference type="Gene3D" id="3.90.120.10">
    <property type="entry name" value="DNA Methylase, subunit A, domain 2"/>
    <property type="match status" value="1"/>
</dbReference>
<keyword evidence="9" id="KW-1185">Reference proteome</keyword>
<evidence type="ECO:0000256" key="7">
    <source>
        <dbReference type="RuleBase" id="RU000416"/>
    </source>
</evidence>
<dbReference type="PANTHER" id="PTHR10629">
    <property type="entry name" value="CYTOSINE-SPECIFIC METHYLTRANSFERASE"/>
    <property type="match status" value="1"/>
</dbReference>
<evidence type="ECO:0000256" key="5">
    <source>
        <dbReference type="ARBA" id="ARBA00022747"/>
    </source>
</evidence>